<evidence type="ECO:0000256" key="2">
    <source>
        <dbReference type="ARBA" id="ARBA00001964"/>
    </source>
</evidence>
<evidence type="ECO:0000256" key="3">
    <source>
        <dbReference type="ARBA" id="ARBA00007131"/>
    </source>
</evidence>
<dbReference type="EMBL" id="BMQA01000025">
    <property type="protein sequence ID" value="GGJ41255.1"/>
    <property type="molecule type" value="Genomic_DNA"/>
</dbReference>
<dbReference type="GO" id="GO:0000287">
    <property type="term" value="F:magnesium ion binding"/>
    <property type="evidence" value="ECO:0007669"/>
    <property type="project" value="UniProtKB-ARBA"/>
</dbReference>
<dbReference type="PANTHER" id="PTHR43825:SF4">
    <property type="entry name" value="PYRUVATE DEHYDROGENASE E1 COMPONENT"/>
    <property type="match status" value="1"/>
</dbReference>
<evidence type="ECO:0000259" key="10">
    <source>
        <dbReference type="SMART" id="SM00861"/>
    </source>
</evidence>
<comment type="cofactor">
    <cofactor evidence="1 8">
        <name>Mg(2+)</name>
        <dbReference type="ChEBI" id="CHEBI:18420"/>
    </cofactor>
</comment>
<feature type="domain" description="Transketolase-like pyrimidine-binding" evidence="10">
    <location>
        <begin position="431"/>
        <end position="635"/>
    </location>
</feature>
<dbReference type="GO" id="GO:0004739">
    <property type="term" value="F:pyruvate dehydrogenase (acetyl-transferring) activity"/>
    <property type="evidence" value="ECO:0007669"/>
    <property type="project" value="UniProtKB-EC"/>
</dbReference>
<dbReference type="AlphaFoldDB" id="A0A917NYM7"/>
<feature type="binding site" evidence="8">
    <location>
        <position position="216"/>
    </location>
    <ligand>
        <name>Mg(2+)</name>
        <dbReference type="ChEBI" id="CHEBI:18420"/>
    </ligand>
</feature>
<dbReference type="Pfam" id="PF00456">
    <property type="entry name" value="Transketolase_N"/>
    <property type="match status" value="1"/>
</dbReference>
<dbReference type="InterPro" id="IPR041621">
    <property type="entry name" value="PDH_E1_M"/>
</dbReference>
<comment type="cofactor">
    <cofactor evidence="2 7">
        <name>thiamine diphosphate</name>
        <dbReference type="ChEBI" id="CHEBI:58937"/>
    </cofactor>
</comment>
<organism evidence="11 12">
    <name type="scientific">Streptomyces brasiliensis</name>
    <dbReference type="NCBI Taxonomy" id="1954"/>
    <lineage>
        <taxon>Bacteria</taxon>
        <taxon>Bacillati</taxon>
        <taxon>Actinomycetota</taxon>
        <taxon>Actinomycetes</taxon>
        <taxon>Kitasatosporales</taxon>
        <taxon>Streptomycetaceae</taxon>
        <taxon>Streptomyces</taxon>
    </lineage>
</organism>
<dbReference type="InterPro" id="IPR004660">
    <property type="entry name" value="PDH_E1"/>
</dbReference>
<dbReference type="InterPro" id="IPR005474">
    <property type="entry name" value="Transketolase_N"/>
</dbReference>
<evidence type="ECO:0000256" key="7">
    <source>
        <dbReference type="PIRNR" id="PIRNR000156"/>
    </source>
</evidence>
<dbReference type="Gene3D" id="3.40.50.920">
    <property type="match status" value="1"/>
</dbReference>
<dbReference type="SMART" id="SM00861">
    <property type="entry name" value="Transket_pyr"/>
    <property type="match status" value="1"/>
</dbReference>
<dbReference type="Gene3D" id="3.40.50.970">
    <property type="match status" value="2"/>
</dbReference>
<evidence type="ECO:0000256" key="4">
    <source>
        <dbReference type="ARBA" id="ARBA00017172"/>
    </source>
</evidence>
<proteinExistence type="inferred from homology"/>
<dbReference type="InterPro" id="IPR005475">
    <property type="entry name" value="Transketolase-like_Pyr-bd"/>
</dbReference>
<reference evidence="11" key="2">
    <citation type="submission" date="2020-09" db="EMBL/GenBank/DDBJ databases">
        <authorList>
            <person name="Sun Q."/>
            <person name="Ohkuma M."/>
        </authorList>
    </citation>
    <scope>NUCLEOTIDE SEQUENCE</scope>
    <source>
        <strain evidence="11">JCM 3086</strain>
    </source>
</reference>
<dbReference type="InterPro" id="IPR009014">
    <property type="entry name" value="Transketo_C/PFOR_II"/>
</dbReference>
<evidence type="ECO:0000313" key="12">
    <source>
        <dbReference type="Proteomes" id="UP000657574"/>
    </source>
</evidence>
<evidence type="ECO:0000256" key="9">
    <source>
        <dbReference type="SAM" id="MobiDB-lite"/>
    </source>
</evidence>
<gene>
    <name evidence="11" type="ORF">GCM10010121_060380</name>
</gene>
<accession>A0A917NYM7</accession>
<dbReference type="EC" id="1.2.4.1" evidence="7"/>
<keyword evidence="5 7" id="KW-0786">Thiamine pyrophosphate</keyword>
<evidence type="ECO:0000256" key="6">
    <source>
        <dbReference type="ARBA" id="ARBA00051231"/>
    </source>
</evidence>
<keyword evidence="8" id="KW-0460">Magnesium</keyword>
<evidence type="ECO:0000256" key="8">
    <source>
        <dbReference type="PIRSR" id="PIRSR000156-1"/>
    </source>
</evidence>
<feature type="region of interest" description="Disordered" evidence="9">
    <location>
        <begin position="1"/>
        <end position="33"/>
    </location>
</feature>
<comment type="function">
    <text evidence="7">Component of the pyruvate dehydrogenase (PDH) complex, that catalyzes the overall conversion of pyruvate to acetyl-CoA and CO(2).</text>
</comment>
<name>A0A917NYM7_9ACTN</name>
<comment type="catalytic activity">
    <reaction evidence="6 7">
        <text>N(6)-[(R)-lipoyl]-L-lysyl-[protein] + pyruvate + H(+) = N(6)-[(R)-S(8)-acetyldihydrolipoyl]-L-lysyl-[protein] + CO2</text>
        <dbReference type="Rhea" id="RHEA:19189"/>
        <dbReference type="Rhea" id="RHEA-COMP:10474"/>
        <dbReference type="Rhea" id="RHEA-COMP:10478"/>
        <dbReference type="ChEBI" id="CHEBI:15361"/>
        <dbReference type="ChEBI" id="CHEBI:15378"/>
        <dbReference type="ChEBI" id="CHEBI:16526"/>
        <dbReference type="ChEBI" id="CHEBI:83099"/>
        <dbReference type="ChEBI" id="CHEBI:83111"/>
        <dbReference type="EC" id="1.2.4.1"/>
    </reaction>
</comment>
<keyword evidence="8" id="KW-0479">Metal-binding</keyword>
<dbReference type="InterPro" id="IPR029061">
    <property type="entry name" value="THDP-binding"/>
</dbReference>
<evidence type="ECO:0000313" key="11">
    <source>
        <dbReference type="EMBL" id="GGJ41255.1"/>
    </source>
</evidence>
<comment type="similarity">
    <text evidence="3">Belongs to the transketolase family.</text>
</comment>
<dbReference type="InterPro" id="IPR055152">
    <property type="entry name" value="Transketolase-like_C_2"/>
</dbReference>
<keyword evidence="7" id="KW-0560">Oxidoreductase</keyword>
<dbReference type="InterPro" id="IPR051157">
    <property type="entry name" value="PDH/Transketolase"/>
</dbReference>
<keyword evidence="12" id="KW-1185">Reference proteome</keyword>
<dbReference type="PIRSF" id="PIRSF000156">
    <property type="entry name" value="Pyruvate_dh_E1"/>
    <property type="match status" value="1"/>
</dbReference>
<dbReference type="SUPFAM" id="SSF52518">
    <property type="entry name" value="Thiamin diphosphate-binding fold (THDP-binding)"/>
    <property type="match status" value="2"/>
</dbReference>
<feature type="binding site" evidence="8">
    <location>
        <position position="218"/>
    </location>
    <ligand>
        <name>Mg(2+)</name>
        <dbReference type="ChEBI" id="CHEBI:18420"/>
    </ligand>
</feature>
<dbReference type="RefSeq" id="WP_189314429.1">
    <property type="nucleotide sequence ID" value="NZ_BMQA01000025.1"/>
</dbReference>
<sequence length="799" mass="85561">MTPIRTHPSPPAGAAADRGPLLQATSASGNGPADELTVLESLERRTLWLATAMIDHANRGRPNRSGLKVGGHQASSASMVSIMTALWFGRLTAEDRVSVKPHASPVLHAINYLLGWLDPSYLTRLREYGGLQSYPSRTKDPDPVDYSTGSVGIGATAPIWGAVAGRYVDDRTGTRRRGRQYSLVGDAELDEGAVWEAVLDPATAELGEVVWIVDLNRQSLDRVVPDIAVGRLQQMFDAAGWQVLTVKYGRKLQALIDLPGGDALERRIDEMPNPEYQRLLRCDAGELRRRLPGIGAGADAVETVIAGIDDATLVEAIRDLGGHDLPAVLDAFDRIDDTRPTVVFAYTVKGYGLASAGHPQNHSNLLTSEQLRDLAVRTGADPADPWAAFPEDSAEGRHCAAVAARLARPPLVPSAPPVVPTDLGRTPNGRASTQQALGRTLLDLSRSAPDVAARVVTVAPDVASSTNLGGWLNKAGTWSSTAKRDWFADDAETLLRWSERPTGQHIELGIAEVNLVGLLGELGATWSRWGYPLFPIGVVYDPFVGRALEPWSFGMYAGGQSILVGTPSGVTLGPEGGAHQSVTTPSIGLEQPGCVAFEPAFALEAEWCLLDGLSRLGREGGNSTYLRLSTRRVDQSLARIPTEAAARERRRRQVLAGGYRLRTTPGARVAIVAMGAMVTEAVAAADRLAAGGHHVDVVVATSPDRLMRAQRARDGLEPGDSWILDQMFPQRRPQALVTVLDGHPHTLAFLAAHTGGRGIRTLGVTRFGESGDLPDLYAAHGIDTDHVVRAALDLLDRPE</sequence>
<protein>
    <recommendedName>
        <fullName evidence="4 7">Pyruvate dehydrogenase E1 component</fullName>
        <ecNumber evidence="7">1.2.4.1</ecNumber>
    </recommendedName>
</protein>
<dbReference type="Proteomes" id="UP000657574">
    <property type="component" value="Unassembled WGS sequence"/>
</dbReference>
<dbReference type="PANTHER" id="PTHR43825">
    <property type="entry name" value="PYRUVATE DEHYDROGENASE E1 COMPONENT"/>
    <property type="match status" value="1"/>
</dbReference>
<keyword evidence="7 11" id="KW-0670">Pyruvate</keyword>
<feature type="binding site" evidence="8">
    <location>
        <position position="186"/>
    </location>
    <ligand>
        <name>Mg(2+)</name>
        <dbReference type="ChEBI" id="CHEBI:18420"/>
    </ligand>
</feature>
<evidence type="ECO:0000256" key="5">
    <source>
        <dbReference type="ARBA" id="ARBA00023052"/>
    </source>
</evidence>
<reference evidence="11" key="1">
    <citation type="journal article" date="2014" name="Int. J. Syst. Evol. Microbiol.">
        <title>Complete genome sequence of Corynebacterium casei LMG S-19264T (=DSM 44701T), isolated from a smear-ripened cheese.</title>
        <authorList>
            <consortium name="US DOE Joint Genome Institute (JGI-PGF)"/>
            <person name="Walter F."/>
            <person name="Albersmeier A."/>
            <person name="Kalinowski J."/>
            <person name="Ruckert C."/>
        </authorList>
    </citation>
    <scope>NUCLEOTIDE SEQUENCE</scope>
    <source>
        <strain evidence="11">JCM 3086</strain>
    </source>
</reference>
<dbReference type="Pfam" id="PF17831">
    <property type="entry name" value="PDH_E1_M"/>
    <property type="match status" value="1"/>
</dbReference>
<dbReference type="Pfam" id="PF22613">
    <property type="entry name" value="Transketolase_C_1"/>
    <property type="match status" value="1"/>
</dbReference>
<comment type="caution">
    <text evidence="11">The sequence shown here is derived from an EMBL/GenBank/DDBJ whole genome shotgun (WGS) entry which is preliminary data.</text>
</comment>
<evidence type="ECO:0000256" key="1">
    <source>
        <dbReference type="ARBA" id="ARBA00001946"/>
    </source>
</evidence>
<dbReference type="SUPFAM" id="SSF52922">
    <property type="entry name" value="TK C-terminal domain-like"/>
    <property type="match status" value="1"/>
</dbReference>